<dbReference type="Proteomes" id="UP001595741">
    <property type="component" value="Unassembled WGS sequence"/>
</dbReference>
<dbReference type="InterPro" id="IPR011049">
    <property type="entry name" value="Serralysin-like_metalloprot_C"/>
</dbReference>
<dbReference type="SUPFAM" id="SSF51120">
    <property type="entry name" value="beta-Roll"/>
    <property type="match status" value="2"/>
</dbReference>
<dbReference type="RefSeq" id="WP_386094789.1">
    <property type="nucleotide sequence ID" value="NZ_JBHRXN010000036.1"/>
</dbReference>
<dbReference type="PRINTS" id="PR00313">
    <property type="entry name" value="CABNDNGRPT"/>
</dbReference>
<organism evidence="1 2">
    <name type="scientific">Vogesella facilis</name>
    <dbReference type="NCBI Taxonomy" id="1655232"/>
    <lineage>
        <taxon>Bacteria</taxon>
        <taxon>Pseudomonadati</taxon>
        <taxon>Pseudomonadota</taxon>
        <taxon>Betaproteobacteria</taxon>
        <taxon>Neisseriales</taxon>
        <taxon>Chromobacteriaceae</taxon>
        <taxon>Vogesella</taxon>
    </lineage>
</organism>
<dbReference type="Gene3D" id="2.150.10.10">
    <property type="entry name" value="Serralysin-like metalloprotease, C-terminal"/>
    <property type="match status" value="2"/>
</dbReference>
<evidence type="ECO:0000313" key="2">
    <source>
        <dbReference type="Proteomes" id="UP001595741"/>
    </source>
</evidence>
<proteinExistence type="predicted"/>
<dbReference type="NCBIfam" id="TIGR03661">
    <property type="entry name" value="T1SS_VCA0849"/>
    <property type="match status" value="1"/>
</dbReference>
<reference evidence="2" key="1">
    <citation type="journal article" date="2019" name="Int. J. Syst. Evol. Microbiol.">
        <title>The Global Catalogue of Microorganisms (GCM) 10K type strain sequencing project: providing services to taxonomists for standard genome sequencing and annotation.</title>
        <authorList>
            <consortium name="The Broad Institute Genomics Platform"/>
            <consortium name="The Broad Institute Genome Sequencing Center for Infectious Disease"/>
            <person name="Wu L."/>
            <person name="Ma J."/>
        </authorList>
    </citation>
    <scope>NUCLEOTIDE SEQUENCE [LARGE SCALE GENOMIC DNA]</scope>
    <source>
        <strain evidence="2">KCTC 42742</strain>
    </source>
</reference>
<gene>
    <name evidence="1" type="ORF">ACFOLG_15885</name>
</gene>
<evidence type="ECO:0000313" key="1">
    <source>
        <dbReference type="EMBL" id="MFC3533651.1"/>
    </source>
</evidence>
<protein>
    <submittedName>
        <fullName evidence="1">Type I secretion C-terminal target domain-containing protein</fullName>
    </submittedName>
</protein>
<sequence>MVISDPSALTVTTPSDYAGALVLNVNMSWTNADGTTGSMYVADNVEAYAPGSPIFALSSDDNLTGSSAADTFVFAQPMGNNVIYNFDAANDRIDLIGFAGVGSLADLQIGDDGNGNALISIGSGQNITIRGVDAASLSAANFLFNQVPEIHNAGVMTIADGAILPLGGVMDNSGSIVLGAAGGDARLEVLVESLTLQGGGQLVLSDDANNIVFGGAANATLINVDNTISGAGQLGGGQMTLVNHASIIADGSNALLLDTGSNSIVNSGQLQASGDGGMVVTSSLENSGNLWANDSSLQLQQAVSGQGSALISGAGSIDFAAAADSDVSFADGSHGLLQLDDAANFSGRIIGLESGAQLELAGLAYQSGLQLDYIGNDDGISGRLLISNGSDSSSLTLIGHYQAGDFQLGSDAAGHTVVNTSQVDSGTVIGTAGNDTLSGGDGNDILLGGAGHNTLSGGAGSDSFVLLRSDGNALDTITDFDSSDGGDTLHVGDLLSGYQPDAANQFLSLREENGSTVISIDRDGAGSQYQMQDMVILQGSTGIDMSTLLKHVDTNPL</sequence>
<dbReference type="InterPro" id="IPR001343">
    <property type="entry name" value="Hemolysn_Ca-bd"/>
</dbReference>
<accession>A0ABV7RH48</accession>
<dbReference type="InterPro" id="IPR019960">
    <property type="entry name" value="T1SS_VCA0849"/>
</dbReference>
<name>A0ABV7RH48_9NEIS</name>
<comment type="caution">
    <text evidence="1">The sequence shown here is derived from an EMBL/GenBank/DDBJ whole genome shotgun (WGS) entry which is preliminary data.</text>
</comment>
<dbReference type="EMBL" id="JBHRXN010000036">
    <property type="protein sequence ID" value="MFC3533651.1"/>
    <property type="molecule type" value="Genomic_DNA"/>
</dbReference>
<keyword evidence="2" id="KW-1185">Reference proteome</keyword>
<dbReference type="Pfam" id="PF00353">
    <property type="entry name" value="HemolysinCabind"/>
    <property type="match status" value="1"/>
</dbReference>